<dbReference type="CDD" id="cd14659">
    <property type="entry name" value="Imelysin-like_IPPA"/>
    <property type="match status" value="1"/>
</dbReference>
<dbReference type="InterPro" id="IPR038352">
    <property type="entry name" value="Imelysin_sf"/>
</dbReference>
<comment type="subcellular location">
    <subcellularLocation>
        <location evidence="1">Cell envelope</location>
    </subcellularLocation>
</comment>
<evidence type="ECO:0000256" key="1">
    <source>
        <dbReference type="ARBA" id="ARBA00004196"/>
    </source>
</evidence>
<dbReference type="Gene3D" id="1.20.1420.20">
    <property type="entry name" value="M75 peptidase, HXXE motif"/>
    <property type="match status" value="1"/>
</dbReference>
<protein>
    <recommendedName>
        <fullName evidence="4">Imelysin-like domain-containing protein</fullName>
    </recommendedName>
</protein>
<feature type="domain" description="Imelysin-like" evidence="4">
    <location>
        <begin position="29"/>
        <end position="306"/>
    </location>
</feature>
<dbReference type="AlphaFoldDB" id="A0A2S8S3C8"/>
<organism evidence="5 6">
    <name type="scientific">Albidovulum denitrificans</name>
    <dbReference type="NCBI Taxonomy" id="404881"/>
    <lineage>
        <taxon>Bacteria</taxon>
        <taxon>Pseudomonadati</taxon>
        <taxon>Pseudomonadota</taxon>
        <taxon>Alphaproteobacteria</taxon>
        <taxon>Rhodobacterales</taxon>
        <taxon>Paracoccaceae</taxon>
        <taxon>Albidovulum</taxon>
    </lineage>
</organism>
<gene>
    <name evidence="5" type="ORF">LX70_03560</name>
</gene>
<dbReference type="GO" id="GO:0030313">
    <property type="term" value="C:cell envelope"/>
    <property type="evidence" value="ECO:0007669"/>
    <property type="project" value="UniProtKB-SubCell"/>
</dbReference>
<keyword evidence="6" id="KW-1185">Reference proteome</keyword>
<feature type="chain" id="PRO_5015534840" description="Imelysin-like domain-containing protein" evidence="3">
    <location>
        <begin position="20"/>
        <end position="328"/>
    </location>
</feature>
<proteinExistence type="predicted"/>
<comment type="caution">
    <text evidence="5">The sequence shown here is derived from an EMBL/GenBank/DDBJ whole genome shotgun (WGS) entry which is preliminary data.</text>
</comment>
<sequence>MRRLAVILLALGLAGPARADVDAALDRHILPAFAGFAGAAERLADAAVADCRPRAVAPAYQAAFDAWMAVADLHIGPSETGGLSIAFWPDARGFTGRVLSQLIADEDPVAFDPLGYAEMSIAARGVLALEMMVFDPAYSHYDKGSYACALVRAIALDLSRQAVALEVAWRDGFAATLRSAGGAGNATYLTGDEALRALYTQLLSGLEFTADQRLGRPMGSFEQPRPARAEAWRSGRSLRNVLLSVDAAQALAHTLSGGALPQTDAAAARVHAMAGRVGDPGLQGVSEPQGRLHVELLQQAVRAMRAAIEAEIGVPLGIAPGFNSQDGD</sequence>
<dbReference type="Proteomes" id="UP000238338">
    <property type="component" value="Unassembled WGS sequence"/>
</dbReference>
<feature type="signal peptide" evidence="3">
    <location>
        <begin position="1"/>
        <end position="19"/>
    </location>
</feature>
<dbReference type="OrthoDB" id="5729110at2"/>
<reference evidence="5 6" key="1">
    <citation type="submission" date="2018-02" db="EMBL/GenBank/DDBJ databases">
        <title>Genomic Encyclopedia of Archaeal and Bacterial Type Strains, Phase II (KMG-II): from individual species to whole genera.</title>
        <authorList>
            <person name="Goeker M."/>
        </authorList>
    </citation>
    <scope>NUCLEOTIDE SEQUENCE [LARGE SCALE GENOMIC DNA]</scope>
    <source>
        <strain evidence="5 6">DSM 18921</strain>
    </source>
</reference>
<dbReference type="InterPro" id="IPR018976">
    <property type="entry name" value="Imelysin-like"/>
</dbReference>
<evidence type="ECO:0000313" key="6">
    <source>
        <dbReference type="Proteomes" id="UP000238338"/>
    </source>
</evidence>
<evidence type="ECO:0000259" key="4">
    <source>
        <dbReference type="Pfam" id="PF09375"/>
    </source>
</evidence>
<dbReference type="EMBL" id="PVEP01000010">
    <property type="protein sequence ID" value="PQV55307.1"/>
    <property type="molecule type" value="Genomic_DNA"/>
</dbReference>
<keyword evidence="2 3" id="KW-0732">Signal</keyword>
<dbReference type="InterPro" id="IPR034984">
    <property type="entry name" value="Imelysin-like_IPPA"/>
</dbReference>
<dbReference type="Pfam" id="PF09375">
    <property type="entry name" value="Peptidase_M75"/>
    <property type="match status" value="1"/>
</dbReference>
<evidence type="ECO:0000313" key="5">
    <source>
        <dbReference type="EMBL" id="PQV55307.1"/>
    </source>
</evidence>
<name>A0A2S8S3C8_9RHOB</name>
<evidence type="ECO:0000256" key="2">
    <source>
        <dbReference type="ARBA" id="ARBA00022729"/>
    </source>
</evidence>
<evidence type="ECO:0000256" key="3">
    <source>
        <dbReference type="SAM" id="SignalP"/>
    </source>
</evidence>
<dbReference type="RefSeq" id="WP_105516104.1">
    <property type="nucleotide sequence ID" value="NZ_PVEP01000010.1"/>
</dbReference>
<accession>A0A2S8S3C8</accession>